<keyword evidence="2" id="KW-0238">DNA-binding</keyword>
<feature type="domain" description="NAC" evidence="5">
    <location>
        <begin position="33"/>
        <end position="175"/>
    </location>
</feature>
<dbReference type="PANTHER" id="PTHR31719">
    <property type="entry name" value="NAC TRANSCRIPTION FACTOR 56"/>
    <property type="match status" value="1"/>
</dbReference>
<dbReference type="InterPro" id="IPR036093">
    <property type="entry name" value="NAC_dom_sf"/>
</dbReference>
<dbReference type="PROSITE" id="PS51005">
    <property type="entry name" value="NAC"/>
    <property type="match status" value="1"/>
</dbReference>
<evidence type="ECO:0000256" key="1">
    <source>
        <dbReference type="ARBA" id="ARBA00023015"/>
    </source>
</evidence>
<proteinExistence type="predicted"/>
<keyword evidence="7" id="KW-1185">Reference proteome</keyword>
<organism evidence="6 7">
    <name type="scientific">Forsythia ovata</name>
    <dbReference type="NCBI Taxonomy" id="205694"/>
    <lineage>
        <taxon>Eukaryota</taxon>
        <taxon>Viridiplantae</taxon>
        <taxon>Streptophyta</taxon>
        <taxon>Embryophyta</taxon>
        <taxon>Tracheophyta</taxon>
        <taxon>Spermatophyta</taxon>
        <taxon>Magnoliopsida</taxon>
        <taxon>eudicotyledons</taxon>
        <taxon>Gunneridae</taxon>
        <taxon>Pentapetalae</taxon>
        <taxon>asterids</taxon>
        <taxon>lamiids</taxon>
        <taxon>Lamiales</taxon>
        <taxon>Oleaceae</taxon>
        <taxon>Forsythieae</taxon>
        <taxon>Forsythia</taxon>
    </lineage>
</organism>
<gene>
    <name evidence="6" type="ORF">Fot_19603</name>
</gene>
<protein>
    <submittedName>
        <fullName evidence="6">NAC domain-containing protein 72</fullName>
    </submittedName>
</protein>
<keyword evidence="3" id="KW-0804">Transcription</keyword>
<dbReference type="SUPFAM" id="SSF101941">
    <property type="entry name" value="NAC domain"/>
    <property type="match status" value="1"/>
</dbReference>
<evidence type="ECO:0000259" key="5">
    <source>
        <dbReference type="PROSITE" id="PS51005"/>
    </source>
</evidence>
<dbReference type="GO" id="GO:0003677">
    <property type="term" value="F:DNA binding"/>
    <property type="evidence" value="ECO:0007669"/>
    <property type="project" value="UniProtKB-KW"/>
</dbReference>
<comment type="caution">
    <text evidence="6">The sequence shown here is derived from an EMBL/GenBank/DDBJ whole genome shotgun (WGS) entry which is preliminary data.</text>
</comment>
<dbReference type="Gene3D" id="2.170.150.80">
    <property type="entry name" value="NAC domain"/>
    <property type="match status" value="1"/>
</dbReference>
<sequence>MENQLSMQFDSSNDLIHYLNSSKLNHDEYLKSLPPGFHFRPTEKELIVDYLMKKIKNEKMYPNPIKDVDIYKFNLENLADVYKVEGEREMYFFTPRDKKYKNGQRPKRTTIDGYWKPTGADKTILHNGEAVGCDKSLVFYKGKPPCGVKTSWLMHEFRVNNLPPRQRTHEDDMRI</sequence>
<keyword evidence="1" id="KW-0805">Transcription regulation</keyword>
<dbReference type="InterPro" id="IPR003441">
    <property type="entry name" value="NAC-dom"/>
</dbReference>
<dbReference type="PANTHER" id="PTHR31719:SF179">
    <property type="entry name" value="OS08G0148400 PROTEIN"/>
    <property type="match status" value="1"/>
</dbReference>
<dbReference type="Proteomes" id="UP001604277">
    <property type="component" value="Unassembled WGS sequence"/>
</dbReference>
<dbReference type="AlphaFoldDB" id="A0ABD1VLH7"/>
<evidence type="ECO:0000313" key="6">
    <source>
        <dbReference type="EMBL" id="KAL2538212.1"/>
    </source>
</evidence>
<keyword evidence="4" id="KW-0539">Nucleus</keyword>
<evidence type="ECO:0000256" key="2">
    <source>
        <dbReference type="ARBA" id="ARBA00023125"/>
    </source>
</evidence>
<evidence type="ECO:0000256" key="4">
    <source>
        <dbReference type="ARBA" id="ARBA00023242"/>
    </source>
</evidence>
<evidence type="ECO:0000313" key="7">
    <source>
        <dbReference type="Proteomes" id="UP001604277"/>
    </source>
</evidence>
<accession>A0ABD1VLH7</accession>
<name>A0ABD1VLH7_9LAMI</name>
<evidence type="ECO:0000256" key="3">
    <source>
        <dbReference type="ARBA" id="ARBA00023163"/>
    </source>
</evidence>
<reference evidence="7" key="1">
    <citation type="submission" date="2024-07" db="EMBL/GenBank/DDBJ databases">
        <title>Two chromosome-level genome assemblies of Korean endemic species Abeliophyllum distichum and Forsythia ovata (Oleaceae).</title>
        <authorList>
            <person name="Jang H."/>
        </authorList>
    </citation>
    <scope>NUCLEOTIDE SEQUENCE [LARGE SCALE GENOMIC DNA]</scope>
</reference>
<dbReference type="EMBL" id="JBFOLJ010000005">
    <property type="protein sequence ID" value="KAL2538212.1"/>
    <property type="molecule type" value="Genomic_DNA"/>
</dbReference>
<dbReference type="Pfam" id="PF02365">
    <property type="entry name" value="NAM"/>
    <property type="match status" value="1"/>
</dbReference>